<name>A0ABP7EBR1_9ACTN</name>
<comment type="caution">
    <text evidence="5">The sequence shown here is derived from an EMBL/GenBank/DDBJ whole genome shotgun (WGS) entry which is preliminary data.</text>
</comment>
<accession>A0ABP7EBR1</accession>
<dbReference type="Pfam" id="PF08245">
    <property type="entry name" value="Mur_ligase_M"/>
    <property type="match status" value="1"/>
</dbReference>
<dbReference type="Pfam" id="PF21799">
    <property type="entry name" value="MurD-like_N"/>
    <property type="match status" value="1"/>
</dbReference>
<dbReference type="InterPro" id="IPR036565">
    <property type="entry name" value="Mur-like_cat_sf"/>
</dbReference>
<dbReference type="GO" id="GO:0016874">
    <property type="term" value="F:ligase activity"/>
    <property type="evidence" value="ECO:0007669"/>
    <property type="project" value="UniProtKB-KW"/>
</dbReference>
<protein>
    <submittedName>
        <fullName evidence="5">UDP-N-acetylmuramoyl-L-alanine--D-glutamate ligase</fullName>
    </submittedName>
</protein>
<evidence type="ECO:0000259" key="4">
    <source>
        <dbReference type="Pfam" id="PF08245"/>
    </source>
</evidence>
<dbReference type="Proteomes" id="UP001500902">
    <property type="component" value="Unassembled WGS sequence"/>
</dbReference>
<evidence type="ECO:0000256" key="1">
    <source>
        <dbReference type="ARBA" id="ARBA00022598"/>
    </source>
</evidence>
<keyword evidence="1 5" id="KW-0436">Ligase</keyword>
<keyword evidence="6" id="KW-1185">Reference proteome</keyword>
<dbReference type="EMBL" id="BAAAZP010000237">
    <property type="protein sequence ID" value="GAA3717044.1"/>
    <property type="molecule type" value="Genomic_DNA"/>
</dbReference>
<evidence type="ECO:0000313" key="6">
    <source>
        <dbReference type="Proteomes" id="UP001500902"/>
    </source>
</evidence>
<organism evidence="5 6">
    <name type="scientific">Nonomuraea antimicrobica</name>
    <dbReference type="NCBI Taxonomy" id="561173"/>
    <lineage>
        <taxon>Bacteria</taxon>
        <taxon>Bacillati</taxon>
        <taxon>Actinomycetota</taxon>
        <taxon>Actinomycetes</taxon>
        <taxon>Streptosporangiales</taxon>
        <taxon>Streptosporangiaceae</taxon>
        <taxon>Nonomuraea</taxon>
    </lineage>
</organism>
<proteinExistence type="predicted"/>
<gene>
    <name evidence="5" type="primary">murD_2</name>
    <name evidence="5" type="ORF">GCM10022224_098370</name>
</gene>
<dbReference type="Gene3D" id="3.40.50.720">
    <property type="entry name" value="NAD(P)-binding Rossmann-like Domain"/>
    <property type="match status" value="1"/>
</dbReference>
<dbReference type="Gene3D" id="3.40.1190.10">
    <property type="entry name" value="Mur-like, catalytic domain"/>
    <property type="match status" value="1"/>
</dbReference>
<evidence type="ECO:0000313" key="5">
    <source>
        <dbReference type="EMBL" id="GAA3717044.1"/>
    </source>
</evidence>
<dbReference type="SUPFAM" id="SSF51984">
    <property type="entry name" value="MurCD N-terminal domain"/>
    <property type="match status" value="1"/>
</dbReference>
<evidence type="ECO:0000256" key="2">
    <source>
        <dbReference type="ARBA" id="ARBA00022741"/>
    </source>
</evidence>
<dbReference type="RefSeq" id="WP_344896070.1">
    <property type="nucleotide sequence ID" value="NZ_BAAAZP010000237.1"/>
</dbReference>
<sequence>MLLDHARMLILGLGVSGEAAAVLGASRNAPVTVTDTRSRDDLAPALARPAPLPISYHLGSPPPGLDGFTLLVRSPGVPCDLPVLVEAHRRGVPVWSEIEFGAILCPHPITAVTGTNSKSTTTALIGELMRAADHTAYVAGNIGYPLTAAFTGMPTDGDADAVAVVEVSAGQLEDCHAFKPHIAVLTNVRPEHMDRYTWDEYVAAKSKIVRNHTPADITVANFDDEWCRQIAERSPGRTVFFSALGPLPDDTDGVFVDGSDAVAHHDDARIVLWAREELRVPGALPNLLAMAAAGLADGIAAAVIRDVAVAYTGREHVIEHVATVAAVDYVNDSKATNPWSIAARPGQFRRPARGADHRR</sequence>
<dbReference type="InterPro" id="IPR005762">
    <property type="entry name" value="MurD"/>
</dbReference>
<dbReference type="PANTHER" id="PTHR43692:SF1">
    <property type="entry name" value="UDP-N-ACETYLMURAMOYLALANINE--D-GLUTAMATE LIGASE"/>
    <property type="match status" value="1"/>
</dbReference>
<dbReference type="InterPro" id="IPR013221">
    <property type="entry name" value="Mur_ligase_cen"/>
</dbReference>
<keyword evidence="3" id="KW-0067">ATP-binding</keyword>
<dbReference type="SUPFAM" id="SSF53623">
    <property type="entry name" value="MurD-like peptide ligases, catalytic domain"/>
    <property type="match status" value="1"/>
</dbReference>
<evidence type="ECO:0000256" key="3">
    <source>
        <dbReference type="ARBA" id="ARBA00022840"/>
    </source>
</evidence>
<dbReference type="PANTHER" id="PTHR43692">
    <property type="entry name" value="UDP-N-ACETYLMURAMOYLALANINE--D-GLUTAMATE LIGASE"/>
    <property type="match status" value="1"/>
</dbReference>
<reference evidence="6" key="1">
    <citation type="journal article" date="2019" name="Int. J. Syst. Evol. Microbiol.">
        <title>The Global Catalogue of Microorganisms (GCM) 10K type strain sequencing project: providing services to taxonomists for standard genome sequencing and annotation.</title>
        <authorList>
            <consortium name="The Broad Institute Genomics Platform"/>
            <consortium name="The Broad Institute Genome Sequencing Center for Infectious Disease"/>
            <person name="Wu L."/>
            <person name="Ma J."/>
        </authorList>
    </citation>
    <scope>NUCLEOTIDE SEQUENCE [LARGE SCALE GENOMIC DNA]</scope>
    <source>
        <strain evidence="6">JCM 16904</strain>
    </source>
</reference>
<feature type="domain" description="Mur ligase central" evidence="4">
    <location>
        <begin position="112"/>
        <end position="242"/>
    </location>
</feature>
<keyword evidence="2" id="KW-0547">Nucleotide-binding</keyword>